<accession>A0AAN1XC63</accession>
<gene>
    <name evidence="1" type="ORF">MIZ01_2288</name>
</gene>
<evidence type="ECO:0000313" key="2">
    <source>
        <dbReference type="Proteomes" id="UP001320326"/>
    </source>
</evidence>
<dbReference type="AlphaFoldDB" id="A0AAN1XC63"/>
<sequence>MAQLKATLIDVQEKKLIPCNQSSASRTNMHDAHLTDVRHFLISYGKY</sequence>
<dbReference type="KEGG" id="seme:MIZ01_2288"/>
<reference evidence="1 2" key="1">
    <citation type="journal article" date="2022" name="Int. J. Syst. Evol. Microbiol.">
        <title>&lt;i&gt;Sideroxyarcus emersonii&lt;/i&gt; gen. nov. sp. nov., a neutrophilic, microaerobic iron- and thiosulfate-oxidizing bacterium isolated from iron-rich wetland sediment.</title>
        <authorList>
            <person name="Kato S."/>
            <person name="Itoh T."/>
            <person name="Iino T."/>
            <person name="Ohkuma M."/>
        </authorList>
    </citation>
    <scope>NUCLEOTIDE SEQUENCE [LARGE SCALE GENOMIC DNA]</scope>
    <source>
        <strain evidence="1 2">MIZ01</strain>
    </source>
</reference>
<dbReference type="Proteomes" id="UP001320326">
    <property type="component" value="Chromosome"/>
</dbReference>
<keyword evidence="2" id="KW-1185">Reference proteome</keyword>
<dbReference type="EMBL" id="AP023423">
    <property type="protein sequence ID" value="BCK88484.1"/>
    <property type="molecule type" value="Genomic_DNA"/>
</dbReference>
<organism evidence="1 2">
    <name type="scientific">Sideroxyarcus emersonii</name>
    <dbReference type="NCBI Taxonomy" id="2764705"/>
    <lineage>
        <taxon>Bacteria</taxon>
        <taxon>Pseudomonadati</taxon>
        <taxon>Pseudomonadota</taxon>
        <taxon>Betaproteobacteria</taxon>
        <taxon>Nitrosomonadales</taxon>
        <taxon>Gallionellaceae</taxon>
        <taxon>Sideroxyarcus</taxon>
    </lineage>
</organism>
<name>A0AAN1XC63_9PROT</name>
<proteinExistence type="predicted"/>
<protein>
    <submittedName>
        <fullName evidence="1">Uncharacterized protein</fullName>
    </submittedName>
</protein>
<evidence type="ECO:0000313" key="1">
    <source>
        <dbReference type="EMBL" id="BCK88484.1"/>
    </source>
</evidence>